<feature type="region of interest" description="Disordered" evidence="1">
    <location>
        <begin position="29"/>
        <end position="49"/>
    </location>
</feature>
<dbReference type="AlphaFoldDB" id="A0A831RX40"/>
<dbReference type="Proteomes" id="UP000886339">
    <property type="component" value="Unassembled WGS sequence"/>
</dbReference>
<evidence type="ECO:0000259" key="3">
    <source>
        <dbReference type="Pfam" id="PF07603"/>
    </source>
</evidence>
<reference evidence="4" key="1">
    <citation type="journal article" date="2020" name="mSystems">
        <title>Genome- and Community-Level Interaction Insights into Carbon Utilization and Element Cycling Functions of Hydrothermarchaeota in Hydrothermal Sediment.</title>
        <authorList>
            <person name="Zhou Z."/>
            <person name="Liu Y."/>
            <person name="Xu W."/>
            <person name="Pan J."/>
            <person name="Luo Z.H."/>
            <person name="Li M."/>
        </authorList>
    </citation>
    <scope>NUCLEOTIDE SEQUENCE [LARGE SCALE GENOMIC DNA]</scope>
    <source>
        <strain evidence="4">HyVt-458</strain>
    </source>
</reference>
<sequence length="180" mass="19249">MFKLNSLESQSLLLVAMLAMASVGEAQTCRSDSEISPTTPTSDFRDNGDGTVTHKTTGLMWTKCALGQTGADCSGGSAATYAWGEALQAAAASRVAGYADWRVPNIKELATLIEQQCFDPAVNLAVFPGVPASDFWSSSPTTDFTVNTPASWGVNFAEFGYSFNYDRDNLLSLRLVRSVP</sequence>
<dbReference type="PANTHER" id="PTHR35812">
    <property type="entry name" value="LIPOPROTEIN"/>
    <property type="match status" value="1"/>
</dbReference>
<evidence type="ECO:0000313" key="4">
    <source>
        <dbReference type="EMBL" id="HEC07687.1"/>
    </source>
</evidence>
<organism evidence="4">
    <name type="scientific">Thiolapillus brandeum</name>
    <dbReference type="NCBI Taxonomy" id="1076588"/>
    <lineage>
        <taxon>Bacteria</taxon>
        <taxon>Pseudomonadati</taxon>
        <taxon>Pseudomonadota</taxon>
        <taxon>Gammaproteobacteria</taxon>
        <taxon>Chromatiales</taxon>
        <taxon>Sedimenticolaceae</taxon>
        <taxon>Thiolapillus</taxon>
    </lineage>
</organism>
<keyword evidence="2" id="KW-0732">Signal</keyword>
<gene>
    <name evidence="4" type="ORF">ENJ12_12590</name>
</gene>
<dbReference type="Pfam" id="PF07603">
    <property type="entry name" value="Lcl_C"/>
    <property type="match status" value="1"/>
</dbReference>
<feature type="signal peptide" evidence="2">
    <location>
        <begin position="1"/>
        <end position="21"/>
    </location>
</feature>
<comment type="caution">
    <text evidence="4">The sequence shown here is derived from an EMBL/GenBank/DDBJ whole genome shotgun (WGS) entry which is preliminary data.</text>
</comment>
<feature type="domain" description="Lcl C-terminal" evidence="3">
    <location>
        <begin position="50"/>
        <end position="177"/>
    </location>
</feature>
<evidence type="ECO:0000256" key="1">
    <source>
        <dbReference type="SAM" id="MobiDB-lite"/>
    </source>
</evidence>
<name>A0A831RX40_9GAMM</name>
<dbReference type="InterPro" id="IPR011460">
    <property type="entry name" value="Lcl_C"/>
</dbReference>
<dbReference type="PANTHER" id="PTHR35812:SF1">
    <property type="entry name" value="LIPOPROTEIN"/>
    <property type="match status" value="1"/>
</dbReference>
<feature type="compositionally biased region" description="Polar residues" evidence="1">
    <location>
        <begin position="29"/>
        <end position="42"/>
    </location>
</feature>
<proteinExistence type="predicted"/>
<feature type="chain" id="PRO_5032878960" evidence="2">
    <location>
        <begin position="22"/>
        <end position="180"/>
    </location>
</feature>
<dbReference type="EMBL" id="DRLF01000432">
    <property type="protein sequence ID" value="HEC07687.1"/>
    <property type="molecule type" value="Genomic_DNA"/>
</dbReference>
<protein>
    <submittedName>
        <fullName evidence="4">DUF1566 domain-containing protein</fullName>
    </submittedName>
</protein>
<evidence type="ECO:0000256" key="2">
    <source>
        <dbReference type="SAM" id="SignalP"/>
    </source>
</evidence>
<accession>A0A831RX40</accession>